<feature type="compositionally biased region" description="Basic and acidic residues" evidence="1">
    <location>
        <begin position="93"/>
        <end position="104"/>
    </location>
</feature>
<accession>A0A1I0NP59</accession>
<evidence type="ECO:0000313" key="2">
    <source>
        <dbReference type="EMBL" id="SEW03331.1"/>
    </source>
</evidence>
<dbReference type="RefSeq" id="WP_049990174.1">
    <property type="nucleotide sequence ID" value="NZ_FOIS01000002.1"/>
</dbReference>
<gene>
    <name evidence="2" type="ORF">SAMN05216285_1970</name>
</gene>
<dbReference type="InterPro" id="IPR025336">
    <property type="entry name" value="SCO4226-like"/>
</dbReference>
<dbReference type="AlphaFoldDB" id="A0A1I0NP59"/>
<feature type="region of interest" description="Disordered" evidence="1">
    <location>
        <begin position="85"/>
        <end position="104"/>
    </location>
</feature>
<evidence type="ECO:0000256" key="1">
    <source>
        <dbReference type="SAM" id="MobiDB-lite"/>
    </source>
</evidence>
<dbReference type="eggNOG" id="arCOG11477">
    <property type="taxonomic scope" value="Archaea"/>
</dbReference>
<name>A0A1I0NP59_9EURY</name>
<dbReference type="Proteomes" id="UP000183275">
    <property type="component" value="Unassembled WGS sequence"/>
</dbReference>
<dbReference type="OrthoDB" id="260050at2157"/>
<keyword evidence="3" id="KW-1185">Reference proteome</keyword>
<dbReference type="Pfam" id="PF14026">
    <property type="entry name" value="SCO4226-like"/>
    <property type="match status" value="1"/>
</dbReference>
<protein>
    <recommendedName>
        <fullName evidence="4">DUF4242 domain-containing protein</fullName>
    </recommendedName>
</protein>
<organism evidence="2 3">
    <name type="scientific">Natrinema salifodinae</name>
    <dbReference type="NCBI Taxonomy" id="1202768"/>
    <lineage>
        <taxon>Archaea</taxon>
        <taxon>Methanobacteriati</taxon>
        <taxon>Methanobacteriota</taxon>
        <taxon>Stenosarchaea group</taxon>
        <taxon>Halobacteria</taxon>
        <taxon>Halobacteriales</taxon>
        <taxon>Natrialbaceae</taxon>
        <taxon>Natrinema</taxon>
    </lineage>
</organism>
<evidence type="ECO:0000313" key="3">
    <source>
        <dbReference type="Proteomes" id="UP000183275"/>
    </source>
</evidence>
<dbReference type="STRING" id="1202768.SAMN05216285_1970"/>
<sequence length="104" mass="11520">MTDQATTDEDLTDFLILRSLDEPITADELEAAGEQSGQALSELRDEDVAIRWVESEVMTDEDGRVTGTFCHYRAEGEDAIREHADRAGLPATRIDRRGAPLEGE</sequence>
<reference evidence="3" key="1">
    <citation type="submission" date="2016-10" db="EMBL/GenBank/DDBJ databases">
        <authorList>
            <person name="Varghese N."/>
        </authorList>
    </citation>
    <scope>NUCLEOTIDE SEQUENCE [LARGE SCALE GENOMIC DNA]</scope>
    <source>
        <strain evidence="3">CGMCC 1.12284</strain>
    </source>
</reference>
<proteinExistence type="predicted"/>
<evidence type="ECO:0008006" key="4">
    <source>
        <dbReference type="Google" id="ProtNLM"/>
    </source>
</evidence>
<dbReference type="EMBL" id="FOIS01000002">
    <property type="protein sequence ID" value="SEW03331.1"/>
    <property type="molecule type" value="Genomic_DNA"/>
</dbReference>